<accession>A0A0F0KIZ8</accession>
<dbReference type="Proteomes" id="UP000033572">
    <property type="component" value="Unassembled WGS sequence"/>
</dbReference>
<dbReference type="PANTHER" id="PTHR46112">
    <property type="entry name" value="AMINOPEPTIDASE"/>
    <property type="match status" value="1"/>
</dbReference>
<reference evidence="1 2" key="1">
    <citation type="submission" date="2015-02" db="EMBL/GenBank/DDBJ databases">
        <title>Draft genome sequences of ten Microbacterium spp. with emphasis on heavy metal contaminated environments.</title>
        <authorList>
            <person name="Corretto E."/>
        </authorList>
    </citation>
    <scope>NUCLEOTIDE SEQUENCE [LARGE SCALE GENOMIC DNA]</scope>
    <source>
        <strain evidence="1 2">DSM 12966</strain>
    </source>
</reference>
<sequence length="363" mass="39026">MVGASEDRMEKQDRLARVRREFDGTPLVLTSHEAVSWYLEGVRTHVSLAGPPVVAVRVEQGGDVLYIADNEVDRMIAEELLPEDAARIVRVPWWIPPAVAAAEDVGVSVLESVSAPESVSESVSESQAAPQLRAARARLLPAETARYRSLGRETAGALTDVLGRVGPEQTERAAAAVIAAELVARGIDPLVLLVSGSARVAYRHPLPTAGLLGDRAMVVVCGRRDGLIANATRWVGAPIDEEPILGVERAFLDASAPGARLDDVFAAGRAAYARFGFDADEWQRHHQGGPTGYAGRDPRATASTTDLLVENQAFAWNPTAPGVKVEDTMLRTATGWEVLTVDERWPSADYDGLRRPVTRTFGA</sequence>
<comment type="caution">
    <text evidence="1">The sequence shown here is derived from an EMBL/GenBank/DDBJ whole genome shotgun (WGS) entry which is preliminary data.</text>
</comment>
<dbReference type="SUPFAM" id="SSF55920">
    <property type="entry name" value="Creatinase/aminopeptidase"/>
    <property type="match status" value="1"/>
</dbReference>
<dbReference type="RefSeq" id="WP_244268209.1">
    <property type="nucleotide sequence ID" value="NZ_CP031425.1"/>
</dbReference>
<gene>
    <name evidence="1" type="ORF">RN50_02501</name>
</gene>
<evidence type="ECO:0000313" key="1">
    <source>
        <dbReference type="EMBL" id="KJL19221.1"/>
    </source>
</evidence>
<dbReference type="PATRIC" id="fig|104336.4.peg.2550"/>
<dbReference type="GeneID" id="94443374"/>
<dbReference type="PANTHER" id="PTHR46112:SF2">
    <property type="entry name" value="XAA-PRO AMINOPEPTIDASE P-RELATED"/>
    <property type="match status" value="1"/>
</dbReference>
<dbReference type="EMBL" id="JYIU01000045">
    <property type="protein sequence ID" value="KJL19221.1"/>
    <property type="molecule type" value="Genomic_DNA"/>
</dbReference>
<evidence type="ECO:0000313" key="2">
    <source>
        <dbReference type="Proteomes" id="UP000033572"/>
    </source>
</evidence>
<name>A0A0F0KIZ8_9MICO</name>
<protein>
    <submittedName>
        <fullName evidence="1">Metallopeptidase family M24</fullName>
    </submittedName>
</protein>
<dbReference type="InterPro" id="IPR036005">
    <property type="entry name" value="Creatinase/aminopeptidase-like"/>
</dbReference>
<dbReference type="Gene3D" id="3.90.230.10">
    <property type="entry name" value="Creatinase/methionine aminopeptidase superfamily"/>
    <property type="match status" value="1"/>
</dbReference>
<dbReference type="AlphaFoldDB" id="A0A0F0KIZ8"/>
<keyword evidence="2" id="KW-1185">Reference proteome</keyword>
<organism evidence="1 2">
    <name type="scientific">Microbacterium foliorum</name>
    <dbReference type="NCBI Taxonomy" id="104336"/>
    <lineage>
        <taxon>Bacteria</taxon>
        <taxon>Bacillati</taxon>
        <taxon>Actinomycetota</taxon>
        <taxon>Actinomycetes</taxon>
        <taxon>Micrococcales</taxon>
        <taxon>Microbacteriaceae</taxon>
        <taxon>Microbacterium</taxon>
    </lineage>
</organism>
<dbReference type="InterPro" id="IPR050659">
    <property type="entry name" value="Peptidase_M24B"/>
</dbReference>
<proteinExistence type="predicted"/>